<reference evidence="8" key="1">
    <citation type="submission" date="2023-03" db="EMBL/GenBank/DDBJ databases">
        <title>Massive genome expansion in bonnet fungi (Mycena s.s.) driven by repeated elements and novel gene families across ecological guilds.</title>
        <authorList>
            <consortium name="Lawrence Berkeley National Laboratory"/>
            <person name="Harder C.B."/>
            <person name="Miyauchi S."/>
            <person name="Viragh M."/>
            <person name="Kuo A."/>
            <person name="Thoen E."/>
            <person name="Andreopoulos B."/>
            <person name="Lu D."/>
            <person name="Skrede I."/>
            <person name="Drula E."/>
            <person name="Henrissat B."/>
            <person name="Morin E."/>
            <person name="Kohler A."/>
            <person name="Barry K."/>
            <person name="LaButti K."/>
            <person name="Morin E."/>
            <person name="Salamov A."/>
            <person name="Lipzen A."/>
            <person name="Mereny Z."/>
            <person name="Hegedus B."/>
            <person name="Baldrian P."/>
            <person name="Stursova M."/>
            <person name="Weitz H."/>
            <person name="Taylor A."/>
            <person name="Grigoriev I.V."/>
            <person name="Nagy L.G."/>
            <person name="Martin F."/>
            <person name="Kauserud H."/>
        </authorList>
    </citation>
    <scope>NUCLEOTIDE SEQUENCE</scope>
    <source>
        <strain evidence="8">CBHHK173m</strain>
    </source>
</reference>
<keyword evidence="1" id="KW-0479">Metal-binding</keyword>
<keyword evidence="9" id="KW-1185">Reference proteome</keyword>
<evidence type="ECO:0000256" key="2">
    <source>
        <dbReference type="ARBA" id="ARBA00022737"/>
    </source>
</evidence>
<dbReference type="InterPro" id="IPR050329">
    <property type="entry name" value="GLI_C2H2-zinc-finger"/>
</dbReference>
<evidence type="ECO:0000259" key="7">
    <source>
        <dbReference type="PROSITE" id="PS50157"/>
    </source>
</evidence>
<feature type="compositionally biased region" description="Basic residues" evidence="6">
    <location>
        <begin position="106"/>
        <end position="116"/>
    </location>
</feature>
<sequence length="286" mass="30908">MSTGMSRSPSMQPLPKAMPDNGAMCEICGLYLRRNTDLPRHMLLHSKDKHSLMFTCPVDGCGHQTLQKSNLATHIRTHTRAKPHKCNEVLPNKQRCDFSTADPSSLHRHRKRKHGYTSRPRLPSFPRGPYVRRASPQTASELEAEGDGVSEYESEESVGRRAGGSGSHESQARAEGPEIADDIDGDAYMDADGDADADADADADGEPDPEVEMAPPPPIENVSAERTAPPPEPPTIGYLPSEHPSGSDQNSSLELSPSTIPLALDPVLANISNTRTDASIAAFDAR</sequence>
<protein>
    <recommendedName>
        <fullName evidence="7">C2H2-type domain-containing protein</fullName>
    </recommendedName>
</protein>
<dbReference type="GO" id="GO:0008270">
    <property type="term" value="F:zinc ion binding"/>
    <property type="evidence" value="ECO:0007669"/>
    <property type="project" value="UniProtKB-KW"/>
</dbReference>
<dbReference type="GO" id="GO:0000978">
    <property type="term" value="F:RNA polymerase II cis-regulatory region sequence-specific DNA binding"/>
    <property type="evidence" value="ECO:0007669"/>
    <property type="project" value="TreeGrafter"/>
</dbReference>
<evidence type="ECO:0000313" key="9">
    <source>
        <dbReference type="Proteomes" id="UP001222325"/>
    </source>
</evidence>
<feature type="region of interest" description="Disordered" evidence="6">
    <location>
        <begin position="95"/>
        <end position="257"/>
    </location>
</feature>
<dbReference type="EMBL" id="JARJCN010000036">
    <property type="protein sequence ID" value="KAJ7084877.1"/>
    <property type="molecule type" value="Genomic_DNA"/>
</dbReference>
<keyword evidence="2" id="KW-0677">Repeat</keyword>
<evidence type="ECO:0000313" key="8">
    <source>
        <dbReference type="EMBL" id="KAJ7084877.1"/>
    </source>
</evidence>
<dbReference type="InterPro" id="IPR036236">
    <property type="entry name" value="Znf_C2H2_sf"/>
</dbReference>
<keyword evidence="4" id="KW-0862">Zinc</keyword>
<dbReference type="AlphaFoldDB" id="A0AAD6XQ17"/>
<feature type="compositionally biased region" description="Acidic residues" evidence="6">
    <location>
        <begin position="142"/>
        <end position="156"/>
    </location>
</feature>
<evidence type="ECO:0000256" key="3">
    <source>
        <dbReference type="ARBA" id="ARBA00022771"/>
    </source>
</evidence>
<feature type="compositionally biased region" description="Polar residues" evidence="6">
    <location>
        <begin position="244"/>
        <end position="257"/>
    </location>
</feature>
<dbReference type="Proteomes" id="UP001222325">
    <property type="component" value="Unassembled WGS sequence"/>
</dbReference>
<feature type="domain" description="C2H2-type" evidence="7">
    <location>
        <begin position="23"/>
        <end position="50"/>
    </location>
</feature>
<evidence type="ECO:0000256" key="1">
    <source>
        <dbReference type="ARBA" id="ARBA00022723"/>
    </source>
</evidence>
<organism evidence="8 9">
    <name type="scientific">Mycena belliarum</name>
    <dbReference type="NCBI Taxonomy" id="1033014"/>
    <lineage>
        <taxon>Eukaryota</taxon>
        <taxon>Fungi</taxon>
        <taxon>Dikarya</taxon>
        <taxon>Basidiomycota</taxon>
        <taxon>Agaricomycotina</taxon>
        <taxon>Agaricomycetes</taxon>
        <taxon>Agaricomycetidae</taxon>
        <taxon>Agaricales</taxon>
        <taxon>Marasmiineae</taxon>
        <taxon>Mycenaceae</taxon>
        <taxon>Mycena</taxon>
    </lineage>
</organism>
<comment type="caution">
    <text evidence="8">The sequence shown here is derived from an EMBL/GenBank/DDBJ whole genome shotgun (WGS) entry which is preliminary data.</text>
</comment>
<evidence type="ECO:0000256" key="5">
    <source>
        <dbReference type="PROSITE-ProRule" id="PRU00042"/>
    </source>
</evidence>
<feature type="domain" description="C2H2-type" evidence="7">
    <location>
        <begin position="54"/>
        <end position="83"/>
    </location>
</feature>
<dbReference type="Gene3D" id="3.30.160.60">
    <property type="entry name" value="Classic Zinc Finger"/>
    <property type="match status" value="1"/>
</dbReference>
<dbReference type="SUPFAM" id="SSF57667">
    <property type="entry name" value="beta-beta-alpha zinc fingers"/>
    <property type="match status" value="1"/>
</dbReference>
<dbReference type="GO" id="GO:0045944">
    <property type="term" value="P:positive regulation of transcription by RNA polymerase II"/>
    <property type="evidence" value="ECO:0007669"/>
    <property type="project" value="UniProtKB-ARBA"/>
</dbReference>
<keyword evidence="3 5" id="KW-0863">Zinc-finger</keyword>
<accession>A0AAD6XQ17</accession>
<feature type="compositionally biased region" description="Acidic residues" evidence="6">
    <location>
        <begin position="178"/>
        <end position="211"/>
    </location>
</feature>
<dbReference type="PANTHER" id="PTHR19818:SF139">
    <property type="entry name" value="PAIR-RULE PROTEIN ODD-PAIRED"/>
    <property type="match status" value="1"/>
</dbReference>
<dbReference type="PROSITE" id="PS00028">
    <property type="entry name" value="ZINC_FINGER_C2H2_1"/>
    <property type="match status" value="1"/>
</dbReference>
<evidence type="ECO:0000256" key="6">
    <source>
        <dbReference type="SAM" id="MobiDB-lite"/>
    </source>
</evidence>
<dbReference type="PANTHER" id="PTHR19818">
    <property type="entry name" value="ZINC FINGER PROTEIN ZIC AND GLI"/>
    <property type="match status" value="1"/>
</dbReference>
<dbReference type="InterPro" id="IPR013087">
    <property type="entry name" value="Znf_C2H2_type"/>
</dbReference>
<gene>
    <name evidence="8" type="ORF">B0H15DRAFT_384472</name>
</gene>
<name>A0AAD6XQ17_9AGAR</name>
<dbReference type="PROSITE" id="PS50157">
    <property type="entry name" value="ZINC_FINGER_C2H2_2"/>
    <property type="match status" value="2"/>
</dbReference>
<dbReference type="GO" id="GO:0000981">
    <property type="term" value="F:DNA-binding transcription factor activity, RNA polymerase II-specific"/>
    <property type="evidence" value="ECO:0007669"/>
    <property type="project" value="TreeGrafter"/>
</dbReference>
<proteinExistence type="predicted"/>
<dbReference type="SMART" id="SM00355">
    <property type="entry name" value="ZnF_C2H2"/>
    <property type="match status" value="3"/>
</dbReference>
<evidence type="ECO:0000256" key="4">
    <source>
        <dbReference type="ARBA" id="ARBA00022833"/>
    </source>
</evidence>
<dbReference type="GO" id="GO:0005634">
    <property type="term" value="C:nucleus"/>
    <property type="evidence" value="ECO:0007669"/>
    <property type="project" value="UniProtKB-ARBA"/>
</dbReference>